<dbReference type="InterPro" id="IPR046547">
    <property type="entry name" value="DUF6803"/>
</dbReference>
<evidence type="ECO:0008006" key="4">
    <source>
        <dbReference type="Google" id="ProtNLM"/>
    </source>
</evidence>
<dbReference type="Proteomes" id="UP000003394">
    <property type="component" value="Unassembled WGS sequence"/>
</dbReference>
<dbReference type="EMBL" id="ACFT01000044">
    <property type="protein sequence ID" value="EEV24357.1"/>
    <property type="molecule type" value="Genomic_DNA"/>
</dbReference>
<comment type="caution">
    <text evidence="2">The sequence shown here is derived from an EMBL/GenBank/DDBJ whole genome shotgun (WGS) entry which is preliminary data.</text>
</comment>
<keyword evidence="1" id="KW-0472">Membrane</keyword>
<organism evidence="2 3">
    <name type="scientific">Actinobacillus minor 202</name>
    <dbReference type="NCBI Taxonomy" id="591023"/>
    <lineage>
        <taxon>Bacteria</taxon>
        <taxon>Pseudomonadati</taxon>
        <taxon>Pseudomonadota</taxon>
        <taxon>Gammaproteobacteria</taxon>
        <taxon>Pasteurellales</taxon>
        <taxon>Pasteurellaceae</taxon>
        <taxon>Actinobacillus</taxon>
    </lineage>
</organism>
<protein>
    <recommendedName>
        <fullName evidence="4">Permease</fullName>
    </recommendedName>
</protein>
<reference evidence="2 3" key="1">
    <citation type="journal article" date="2010" name="Vet. Microbiol.">
        <title>Production of haemolysins by strains of the Actinobacillus minor/porcitonsillarum complex.</title>
        <authorList>
            <person name="Arya G."/>
            <person name="Niven D.F."/>
        </authorList>
    </citation>
    <scope>NUCLEOTIDE SEQUENCE [LARGE SCALE GENOMIC DNA]</scope>
    <source>
        <strain evidence="3">strain 202</strain>
    </source>
</reference>
<keyword evidence="1" id="KW-1133">Transmembrane helix</keyword>
<name>A0ABP2GR27_9PAST</name>
<feature type="transmembrane region" description="Helical" evidence="1">
    <location>
        <begin position="53"/>
        <end position="79"/>
    </location>
</feature>
<gene>
    <name evidence="2" type="ORF">AM202_05354</name>
</gene>
<evidence type="ECO:0000256" key="1">
    <source>
        <dbReference type="SAM" id="Phobius"/>
    </source>
</evidence>
<sequence>MIMTHYMELLAASPWNLILFMVIPMIIGELLVATEFFALFYKDNTNNHWKHWNKILSVVLGIYYTIVAAYVGFIIVPTITEWRGWVDSASIASLLLAAFPIFIILLMELNVIHKNLAESAKIKLHAVYLVIFLFVSHFAMIFGMADPISAGYQPTTPAMTHSMQMDAKQMTEMHNQMMRGEITPEEMMKMHQEMNPNMNMPNTQGGHSEHHK</sequence>
<feature type="transmembrane region" description="Helical" evidence="1">
    <location>
        <begin position="91"/>
        <end position="112"/>
    </location>
</feature>
<feature type="transmembrane region" description="Helical" evidence="1">
    <location>
        <begin position="124"/>
        <end position="145"/>
    </location>
</feature>
<dbReference type="Pfam" id="PF20617">
    <property type="entry name" value="DUF6803"/>
    <property type="match status" value="1"/>
</dbReference>
<proteinExistence type="predicted"/>
<keyword evidence="1" id="KW-0812">Transmembrane</keyword>
<evidence type="ECO:0000313" key="2">
    <source>
        <dbReference type="EMBL" id="EEV24357.1"/>
    </source>
</evidence>
<feature type="transmembrane region" description="Helical" evidence="1">
    <location>
        <begin position="17"/>
        <end position="41"/>
    </location>
</feature>
<keyword evidence="3" id="KW-1185">Reference proteome</keyword>
<evidence type="ECO:0000313" key="3">
    <source>
        <dbReference type="Proteomes" id="UP000003394"/>
    </source>
</evidence>
<accession>A0ABP2GR27</accession>
<dbReference type="RefSeq" id="WP_005819329.1">
    <property type="nucleotide sequence ID" value="NZ_ACFT01000044.1"/>
</dbReference>